<comment type="caution">
    <text evidence="2">The sequence shown here is derived from an EMBL/GenBank/DDBJ whole genome shotgun (WGS) entry which is preliminary data.</text>
</comment>
<protein>
    <submittedName>
        <fullName evidence="2">Uncharacterized protein</fullName>
    </submittedName>
</protein>
<keyword evidence="3" id="KW-1185">Reference proteome</keyword>
<keyword evidence="1" id="KW-0732">Signal</keyword>
<evidence type="ECO:0000313" key="2">
    <source>
        <dbReference type="EMBL" id="GGF22709.1"/>
    </source>
</evidence>
<proteinExistence type="predicted"/>
<dbReference type="RefSeq" id="WP_188488928.1">
    <property type="nucleotide sequence ID" value="NZ_BMCS01000001.1"/>
</dbReference>
<gene>
    <name evidence="2" type="ORF">GCM10007298_18330</name>
</gene>
<name>A0ABQ1UNF5_9NOCA</name>
<accession>A0ABQ1UNF5</accession>
<evidence type="ECO:0000313" key="3">
    <source>
        <dbReference type="Proteomes" id="UP000632454"/>
    </source>
</evidence>
<organism evidence="2 3">
    <name type="scientific">Williamsia phyllosphaerae</name>
    <dbReference type="NCBI Taxonomy" id="885042"/>
    <lineage>
        <taxon>Bacteria</taxon>
        <taxon>Bacillati</taxon>
        <taxon>Actinomycetota</taxon>
        <taxon>Actinomycetes</taxon>
        <taxon>Mycobacteriales</taxon>
        <taxon>Nocardiaceae</taxon>
        <taxon>Williamsia</taxon>
    </lineage>
</organism>
<dbReference type="EMBL" id="BMCS01000001">
    <property type="protein sequence ID" value="GGF22709.1"/>
    <property type="molecule type" value="Genomic_DNA"/>
</dbReference>
<feature type="signal peptide" evidence="1">
    <location>
        <begin position="1"/>
        <end position="25"/>
    </location>
</feature>
<evidence type="ECO:0000256" key="1">
    <source>
        <dbReference type="SAM" id="SignalP"/>
    </source>
</evidence>
<sequence length="47" mass="5023">MHTRKRLTTWAVAVLSPLMIVSTQAVGTAAADESYGEYTLGGRILDA</sequence>
<feature type="chain" id="PRO_5046062218" evidence="1">
    <location>
        <begin position="26"/>
        <end position="47"/>
    </location>
</feature>
<reference evidence="3" key="1">
    <citation type="journal article" date="2019" name="Int. J. Syst. Evol. Microbiol.">
        <title>The Global Catalogue of Microorganisms (GCM) 10K type strain sequencing project: providing services to taxonomists for standard genome sequencing and annotation.</title>
        <authorList>
            <consortium name="The Broad Institute Genomics Platform"/>
            <consortium name="The Broad Institute Genome Sequencing Center for Infectious Disease"/>
            <person name="Wu L."/>
            <person name="Ma J."/>
        </authorList>
    </citation>
    <scope>NUCLEOTIDE SEQUENCE [LARGE SCALE GENOMIC DNA]</scope>
    <source>
        <strain evidence="3">CCM 7855</strain>
    </source>
</reference>
<dbReference type="Proteomes" id="UP000632454">
    <property type="component" value="Unassembled WGS sequence"/>
</dbReference>